<proteinExistence type="predicted"/>
<dbReference type="EMBL" id="AQGV01000015">
    <property type="protein sequence ID" value="MBE0370977.1"/>
    <property type="molecule type" value="Genomic_DNA"/>
</dbReference>
<protein>
    <recommendedName>
        <fullName evidence="3">Orphan protein</fullName>
    </recommendedName>
</protein>
<dbReference type="PROSITE" id="PS51257">
    <property type="entry name" value="PROKAR_LIPOPROTEIN"/>
    <property type="match status" value="1"/>
</dbReference>
<reference evidence="1 2" key="1">
    <citation type="submission" date="2015-03" db="EMBL/GenBank/DDBJ databases">
        <title>Genome sequence of Pseudoalteromonas aurantia.</title>
        <authorList>
            <person name="Xie B.-B."/>
            <person name="Rong J.-C."/>
            <person name="Qin Q.-L."/>
            <person name="Zhang Y.-Z."/>
        </authorList>
    </citation>
    <scope>NUCLEOTIDE SEQUENCE [LARGE SCALE GENOMIC DNA]</scope>
    <source>
        <strain evidence="1 2">208</strain>
    </source>
</reference>
<accession>A0ABR9EJ09</accession>
<dbReference type="Proteomes" id="UP000615755">
    <property type="component" value="Unassembled WGS sequence"/>
</dbReference>
<sequence length="62" mass="7490">MFYVVLRNAEQDTLQYLQFSYSCTGNFVKLVCIYSFWVLCDTDKVRRNNACLWHVDALNYYF</sequence>
<evidence type="ECO:0000313" key="1">
    <source>
        <dbReference type="EMBL" id="MBE0370977.1"/>
    </source>
</evidence>
<evidence type="ECO:0008006" key="3">
    <source>
        <dbReference type="Google" id="ProtNLM"/>
    </source>
</evidence>
<organism evidence="1 2">
    <name type="scientific">Pseudoalteromonas aurantia 208</name>
    <dbReference type="NCBI Taxonomy" id="1314867"/>
    <lineage>
        <taxon>Bacteria</taxon>
        <taxon>Pseudomonadati</taxon>
        <taxon>Pseudomonadota</taxon>
        <taxon>Gammaproteobacteria</taxon>
        <taxon>Alteromonadales</taxon>
        <taxon>Pseudoalteromonadaceae</taxon>
        <taxon>Pseudoalteromonas</taxon>
    </lineage>
</organism>
<keyword evidence="2" id="KW-1185">Reference proteome</keyword>
<gene>
    <name evidence="1" type="ORF">PAUR_b1125</name>
</gene>
<evidence type="ECO:0000313" key="2">
    <source>
        <dbReference type="Proteomes" id="UP000615755"/>
    </source>
</evidence>
<comment type="caution">
    <text evidence="1">The sequence shown here is derived from an EMBL/GenBank/DDBJ whole genome shotgun (WGS) entry which is preliminary data.</text>
</comment>
<name>A0ABR9EJ09_9GAMM</name>